<organism evidence="2 3">
    <name type="scientific">Stephania cephalantha</name>
    <dbReference type="NCBI Taxonomy" id="152367"/>
    <lineage>
        <taxon>Eukaryota</taxon>
        <taxon>Viridiplantae</taxon>
        <taxon>Streptophyta</taxon>
        <taxon>Embryophyta</taxon>
        <taxon>Tracheophyta</taxon>
        <taxon>Spermatophyta</taxon>
        <taxon>Magnoliopsida</taxon>
        <taxon>Ranunculales</taxon>
        <taxon>Menispermaceae</taxon>
        <taxon>Menispermoideae</taxon>
        <taxon>Cissampelideae</taxon>
        <taxon>Stephania</taxon>
    </lineage>
</organism>
<protein>
    <submittedName>
        <fullName evidence="2">Uncharacterized protein</fullName>
    </submittedName>
</protein>
<dbReference type="EMBL" id="JBBNAG010000011">
    <property type="protein sequence ID" value="KAK9094566.1"/>
    <property type="molecule type" value="Genomic_DNA"/>
</dbReference>
<accession>A0AAP0EJC8</accession>
<evidence type="ECO:0000256" key="1">
    <source>
        <dbReference type="SAM" id="MobiDB-lite"/>
    </source>
</evidence>
<proteinExistence type="predicted"/>
<comment type="caution">
    <text evidence="2">The sequence shown here is derived from an EMBL/GenBank/DDBJ whole genome shotgun (WGS) entry which is preliminary data.</text>
</comment>
<keyword evidence="3" id="KW-1185">Reference proteome</keyword>
<name>A0AAP0EJC8_9MAGN</name>
<dbReference type="AlphaFoldDB" id="A0AAP0EJC8"/>
<reference evidence="2 3" key="1">
    <citation type="submission" date="2024-01" db="EMBL/GenBank/DDBJ databases">
        <title>Genome assemblies of Stephania.</title>
        <authorList>
            <person name="Yang L."/>
        </authorList>
    </citation>
    <scope>NUCLEOTIDE SEQUENCE [LARGE SCALE GENOMIC DNA]</scope>
    <source>
        <strain evidence="2">JXDWG</strain>
        <tissue evidence="2">Leaf</tissue>
    </source>
</reference>
<gene>
    <name evidence="2" type="ORF">Scep_026035</name>
</gene>
<evidence type="ECO:0000313" key="2">
    <source>
        <dbReference type="EMBL" id="KAK9094566.1"/>
    </source>
</evidence>
<feature type="compositionally biased region" description="Acidic residues" evidence="1">
    <location>
        <begin position="70"/>
        <end position="89"/>
    </location>
</feature>
<feature type="region of interest" description="Disordered" evidence="1">
    <location>
        <begin position="64"/>
        <end position="89"/>
    </location>
</feature>
<dbReference type="Proteomes" id="UP001419268">
    <property type="component" value="Unassembled WGS sequence"/>
</dbReference>
<evidence type="ECO:0000313" key="3">
    <source>
        <dbReference type="Proteomes" id="UP001419268"/>
    </source>
</evidence>
<sequence length="278" mass="30926">MTASLPITTSVLCEAISTRAPTFCPTHFAPLVSRRPPFTNSAFSSLSNPSFPSAKRYQPLCRSSSNEEGFVADEEEEEDGFESEEESDGGDIVSFDLRALDKEAKDAVREHSLSVSRELILESGVSFNNDVKKTTNVLRNFTGVESEEEEIENCTIILHCDGKIDSIFFKEEQVNFDEAPKSENDDKEFIKDKVFFRDEDLVVKVIPQSTNPLVLVTMASAGGAFVDNFNLMEVVNIVSQKRVHSSGGCVCHDCGRERVDLFLDLIVESCKSREKTKT</sequence>